<reference evidence="1" key="1">
    <citation type="submission" date="2020-08" db="EMBL/GenBank/DDBJ databases">
        <title>Multicomponent nature underlies the extraordinary mechanical properties of spider dragline silk.</title>
        <authorList>
            <person name="Kono N."/>
            <person name="Nakamura H."/>
            <person name="Mori M."/>
            <person name="Yoshida Y."/>
            <person name="Ohtoshi R."/>
            <person name="Malay A.D."/>
            <person name="Moran D.A.P."/>
            <person name="Tomita M."/>
            <person name="Numata K."/>
            <person name="Arakawa K."/>
        </authorList>
    </citation>
    <scope>NUCLEOTIDE SEQUENCE</scope>
</reference>
<evidence type="ECO:0000313" key="2">
    <source>
        <dbReference type="Proteomes" id="UP000887013"/>
    </source>
</evidence>
<name>A0A8X6PQI9_NEPPI</name>
<dbReference type="EMBL" id="BMAW01119180">
    <property type="protein sequence ID" value="GFT83369.1"/>
    <property type="molecule type" value="Genomic_DNA"/>
</dbReference>
<evidence type="ECO:0000313" key="1">
    <source>
        <dbReference type="EMBL" id="GFT83369.1"/>
    </source>
</evidence>
<accession>A0A8X6PQI9</accession>
<keyword evidence="2" id="KW-1185">Reference proteome</keyword>
<dbReference type="AlphaFoldDB" id="A0A8X6PQI9"/>
<comment type="caution">
    <text evidence="1">The sequence shown here is derived from an EMBL/GenBank/DDBJ whole genome shotgun (WGS) entry which is preliminary data.</text>
</comment>
<sequence>MPKTVLLFLHDILGNNRLHHDGYSCVVRDATVASSGACTVPFELIPNVSSIRSSQCMKRGLLRIRFQKQSNKWRQPGSPRPLKVHAELYQLKGIFTVSYDVGGVMLHPTVSRGQNVDVVYYYEFQRHHQRPIRW</sequence>
<protein>
    <submittedName>
        <fullName evidence="1">Uncharacterized protein</fullName>
    </submittedName>
</protein>
<gene>
    <name evidence="1" type="ORF">NPIL_699361</name>
</gene>
<proteinExistence type="predicted"/>
<dbReference type="Proteomes" id="UP000887013">
    <property type="component" value="Unassembled WGS sequence"/>
</dbReference>
<organism evidence="1 2">
    <name type="scientific">Nephila pilipes</name>
    <name type="common">Giant wood spider</name>
    <name type="synonym">Nephila maculata</name>
    <dbReference type="NCBI Taxonomy" id="299642"/>
    <lineage>
        <taxon>Eukaryota</taxon>
        <taxon>Metazoa</taxon>
        <taxon>Ecdysozoa</taxon>
        <taxon>Arthropoda</taxon>
        <taxon>Chelicerata</taxon>
        <taxon>Arachnida</taxon>
        <taxon>Araneae</taxon>
        <taxon>Araneomorphae</taxon>
        <taxon>Entelegynae</taxon>
        <taxon>Araneoidea</taxon>
        <taxon>Nephilidae</taxon>
        <taxon>Nephila</taxon>
    </lineage>
</organism>